<sequence length="49" mass="5783">MFCDANHFHELQRQGAGWMTSSYFCTDRFRAWAVDKFGLIRLLNPRQCG</sequence>
<dbReference type="EMBL" id="GBXM01066195">
    <property type="protein sequence ID" value="JAH42382.1"/>
    <property type="molecule type" value="Transcribed_RNA"/>
</dbReference>
<protein>
    <submittedName>
        <fullName evidence="1">Uncharacterized protein</fullName>
    </submittedName>
</protein>
<organism evidence="1">
    <name type="scientific">Anguilla anguilla</name>
    <name type="common">European freshwater eel</name>
    <name type="synonym">Muraena anguilla</name>
    <dbReference type="NCBI Taxonomy" id="7936"/>
    <lineage>
        <taxon>Eukaryota</taxon>
        <taxon>Metazoa</taxon>
        <taxon>Chordata</taxon>
        <taxon>Craniata</taxon>
        <taxon>Vertebrata</taxon>
        <taxon>Euteleostomi</taxon>
        <taxon>Actinopterygii</taxon>
        <taxon>Neopterygii</taxon>
        <taxon>Teleostei</taxon>
        <taxon>Anguilliformes</taxon>
        <taxon>Anguillidae</taxon>
        <taxon>Anguilla</taxon>
    </lineage>
</organism>
<dbReference type="AlphaFoldDB" id="A0A0E9SMD1"/>
<accession>A0A0E9SMD1</accession>
<evidence type="ECO:0000313" key="1">
    <source>
        <dbReference type="EMBL" id="JAH42382.1"/>
    </source>
</evidence>
<reference evidence="1" key="1">
    <citation type="submission" date="2014-11" db="EMBL/GenBank/DDBJ databases">
        <authorList>
            <person name="Amaro Gonzalez C."/>
        </authorList>
    </citation>
    <scope>NUCLEOTIDE SEQUENCE</scope>
</reference>
<proteinExistence type="predicted"/>
<reference evidence="1" key="2">
    <citation type="journal article" date="2015" name="Fish Shellfish Immunol.">
        <title>Early steps in the European eel (Anguilla anguilla)-Vibrio vulnificus interaction in the gills: Role of the RtxA13 toxin.</title>
        <authorList>
            <person name="Callol A."/>
            <person name="Pajuelo D."/>
            <person name="Ebbesson L."/>
            <person name="Teles M."/>
            <person name="MacKenzie S."/>
            <person name="Amaro C."/>
        </authorList>
    </citation>
    <scope>NUCLEOTIDE SEQUENCE</scope>
</reference>
<name>A0A0E9SMD1_ANGAN</name>